<gene>
    <name evidence="8" type="primary">thiO</name>
    <name evidence="8" type="ORF">D6T63_00045</name>
</gene>
<evidence type="ECO:0000256" key="6">
    <source>
        <dbReference type="SAM" id="MobiDB-lite"/>
    </source>
</evidence>
<dbReference type="InterPro" id="IPR006076">
    <property type="entry name" value="FAD-dep_OxRdtase"/>
</dbReference>
<protein>
    <recommendedName>
        <fullName evidence="5">glycine oxidase</fullName>
        <ecNumber evidence="5">1.4.3.19</ecNumber>
    </recommendedName>
</protein>
<dbReference type="Gene3D" id="3.50.50.60">
    <property type="entry name" value="FAD/NAD(P)-binding domain"/>
    <property type="match status" value="1"/>
</dbReference>
<dbReference type="GO" id="GO:0009228">
    <property type="term" value="P:thiamine biosynthetic process"/>
    <property type="evidence" value="ECO:0007669"/>
    <property type="project" value="UniProtKB-KW"/>
</dbReference>
<feature type="domain" description="FAD dependent oxidoreductase" evidence="7">
    <location>
        <begin position="12"/>
        <end position="373"/>
    </location>
</feature>
<dbReference type="PANTHER" id="PTHR13847">
    <property type="entry name" value="SARCOSINE DEHYDROGENASE-RELATED"/>
    <property type="match status" value="1"/>
</dbReference>
<dbReference type="UniPathway" id="UPA00060"/>
<dbReference type="InterPro" id="IPR012727">
    <property type="entry name" value="Gly_oxidase_ThiO"/>
</dbReference>
<evidence type="ECO:0000313" key="8">
    <source>
        <dbReference type="EMBL" id="RJT82899.1"/>
    </source>
</evidence>
<keyword evidence="9" id="KW-1185">Reference proteome</keyword>
<keyword evidence="3 8" id="KW-0560">Oxidoreductase</keyword>
<reference evidence="8 9" key="1">
    <citation type="submission" date="2018-09" db="EMBL/GenBank/DDBJ databases">
        <title>Novel species of Arthrobacter.</title>
        <authorList>
            <person name="Liu Q."/>
            <person name="Xin Y.-H."/>
        </authorList>
    </citation>
    <scope>NUCLEOTIDE SEQUENCE [LARGE SCALE GENOMIC DNA]</scope>
    <source>
        <strain evidence="8 9">Hz2</strain>
    </source>
</reference>
<evidence type="ECO:0000259" key="7">
    <source>
        <dbReference type="Pfam" id="PF01266"/>
    </source>
</evidence>
<accession>A0A3A5MBA6</accession>
<dbReference type="NCBIfam" id="TIGR02352">
    <property type="entry name" value="thiamin_ThiO"/>
    <property type="match status" value="1"/>
</dbReference>
<keyword evidence="2" id="KW-0784">Thiamine biosynthesis</keyword>
<dbReference type="SUPFAM" id="SSF54373">
    <property type="entry name" value="FAD-linked reductases, C-terminal domain"/>
    <property type="match status" value="1"/>
</dbReference>
<comment type="caution">
    <text evidence="8">The sequence shown here is derived from an EMBL/GenBank/DDBJ whole genome shotgun (WGS) entry which is preliminary data.</text>
</comment>
<dbReference type="EC" id="1.4.3.19" evidence="5"/>
<dbReference type="Proteomes" id="UP000272560">
    <property type="component" value="Unassembled WGS sequence"/>
</dbReference>
<dbReference type="GO" id="GO:0050660">
    <property type="term" value="F:flavin adenine dinucleotide binding"/>
    <property type="evidence" value="ECO:0007669"/>
    <property type="project" value="InterPro"/>
</dbReference>
<sequence>MTLKNPDRTCHTVVVGAGIIGLAIGWEASRRGHRVTLVDPAPAFGATHAAAGMLAPVSELHYQEESLLDLMLPSARIYQEFTEELEAASGVGTGYQRTQTLIVAIDAADRQALTDLSSVQLGLGLEVEELTTGRARRLEPLLGPQLTGACLVPGDHQVDPRALAAALQAALAKNSSVRSVPVPVSAIIHGDAADSTAVTGVLLEDGERINADEVILANGIGTKDIAGLPEGLRLPLRPVYGDILRMRVPEHLRPLVTSTVRGLVRGSPVYVVPRQDGTVVIGATQRENGSAGLSAGGVYELLRDAQVLIPAVAELELLEALCRPRPGTPDNAPLLGRCTNPDGSDVRGLVIATGFFRHGVLLAPITAHLCADLITRKTPQIDIKRFRPGRFSSSMHMPENSRHRASRHNSSPDTVRTTT</sequence>
<dbReference type="Pfam" id="PF01266">
    <property type="entry name" value="DAO"/>
    <property type="match status" value="1"/>
</dbReference>
<evidence type="ECO:0000256" key="2">
    <source>
        <dbReference type="ARBA" id="ARBA00022977"/>
    </source>
</evidence>
<dbReference type="GO" id="GO:0009229">
    <property type="term" value="P:thiamine diphosphate biosynthetic process"/>
    <property type="evidence" value="ECO:0007669"/>
    <property type="project" value="UniProtKB-UniPathway"/>
</dbReference>
<feature type="region of interest" description="Disordered" evidence="6">
    <location>
        <begin position="390"/>
        <end position="419"/>
    </location>
</feature>
<evidence type="ECO:0000256" key="1">
    <source>
        <dbReference type="ARBA" id="ARBA00004948"/>
    </source>
</evidence>
<proteinExistence type="predicted"/>
<comment type="pathway">
    <text evidence="1">Cofactor biosynthesis; thiamine diphosphate biosynthesis.</text>
</comment>
<evidence type="ECO:0000256" key="3">
    <source>
        <dbReference type="ARBA" id="ARBA00023002"/>
    </source>
</evidence>
<comment type="catalytic activity">
    <reaction evidence="4">
        <text>glycine + O2 + H2O = glyoxylate + H2O2 + NH4(+)</text>
        <dbReference type="Rhea" id="RHEA:11532"/>
        <dbReference type="ChEBI" id="CHEBI:15377"/>
        <dbReference type="ChEBI" id="CHEBI:15379"/>
        <dbReference type="ChEBI" id="CHEBI:16240"/>
        <dbReference type="ChEBI" id="CHEBI:28938"/>
        <dbReference type="ChEBI" id="CHEBI:36655"/>
        <dbReference type="ChEBI" id="CHEBI:57305"/>
        <dbReference type="EC" id="1.4.3.19"/>
    </reaction>
</comment>
<dbReference type="SUPFAM" id="SSF51905">
    <property type="entry name" value="FAD/NAD(P)-binding domain"/>
    <property type="match status" value="1"/>
</dbReference>
<organism evidence="8 9">
    <name type="scientific">Arthrobacter cheniae</name>
    <dbReference type="NCBI Taxonomy" id="1258888"/>
    <lineage>
        <taxon>Bacteria</taxon>
        <taxon>Bacillati</taxon>
        <taxon>Actinomycetota</taxon>
        <taxon>Actinomycetes</taxon>
        <taxon>Micrococcales</taxon>
        <taxon>Micrococcaceae</taxon>
        <taxon>Arthrobacter</taxon>
    </lineage>
</organism>
<name>A0A3A5MBA6_9MICC</name>
<dbReference type="AlphaFoldDB" id="A0A3A5MBA6"/>
<dbReference type="OrthoDB" id="3214401at2"/>
<dbReference type="GO" id="GO:0043799">
    <property type="term" value="F:glycine oxidase activity"/>
    <property type="evidence" value="ECO:0007669"/>
    <property type="project" value="UniProtKB-EC"/>
</dbReference>
<evidence type="ECO:0000313" key="9">
    <source>
        <dbReference type="Proteomes" id="UP000272560"/>
    </source>
</evidence>
<evidence type="ECO:0000256" key="4">
    <source>
        <dbReference type="ARBA" id="ARBA00049872"/>
    </source>
</evidence>
<dbReference type="InterPro" id="IPR036188">
    <property type="entry name" value="FAD/NAD-bd_sf"/>
</dbReference>
<dbReference type="PANTHER" id="PTHR13847:SF289">
    <property type="entry name" value="GLYCINE OXIDASE"/>
    <property type="match status" value="1"/>
</dbReference>
<dbReference type="EMBL" id="QZVT01000001">
    <property type="protein sequence ID" value="RJT82899.1"/>
    <property type="molecule type" value="Genomic_DNA"/>
</dbReference>
<dbReference type="Gene3D" id="3.30.9.10">
    <property type="entry name" value="D-Amino Acid Oxidase, subunit A, domain 2"/>
    <property type="match status" value="1"/>
</dbReference>
<dbReference type="GO" id="GO:0005737">
    <property type="term" value="C:cytoplasm"/>
    <property type="evidence" value="ECO:0007669"/>
    <property type="project" value="TreeGrafter"/>
</dbReference>
<evidence type="ECO:0000256" key="5">
    <source>
        <dbReference type="ARBA" id="ARBA00050018"/>
    </source>
</evidence>